<accession>A0A265N963</accession>
<evidence type="ECO:0000256" key="1">
    <source>
        <dbReference type="SAM" id="Phobius"/>
    </source>
</evidence>
<keyword evidence="3" id="KW-1185">Reference proteome</keyword>
<comment type="caution">
    <text evidence="2">The sequence shown here is derived from an EMBL/GenBank/DDBJ whole genome shotgun (WGS) entry which is preliminary data.</text>
</comment>
<keyword evidence="1" id="KW-0472">Membrane</keyword>
<evidence type="ECO:0000313" key="2">
    <source>
        <dbReference type="EMBL" id="OZU87856.1"/>
    </source>
</evidence>
<dbReference type="EMBL" id="NPMS01000007">
    <property type="protein sequence ID" value="OZU87856.1"/>
    <property type="molecule type" value="Genomic_DNA"/>
</dbReference>
<name>A0A265N963_9BACI</name>
<feature type="transmembrane region" description="Helical" evidence="1">
    <location>
        <begin position="21"/>
        <end position="40"/>
    </location>
</feature>
<proteinExistence type="predicted"/>
<reference evidence="2 3" key="1">
    <citation type="submission" date="2017-08" db="EMBL/GenBank/DDBJ databases">
        <title>Virgibacillus indicus sp. nov. and Virgibacillus profoundi sp. nov, two moderately halophilic bacteria isolated from marine sediment by using the Microfluidic Streak Plate.</title>
        <authorList>
            <person name="Xu B."/>
            <person name="Hu B."/>
            <person name="Wang J."/>
            <person name="Zhu Y."/>
            <person name="Huang L."/>
            <person name="Du W."/>
            <person name="Huang Y."/>
        </authorList>
    </citation>
    <scope>NUCLEOTIDE SEQUENCE [LARGE SCALE GENOMIC DNA]</scope>
    <source>
        <strain evidence="2 3">IO3-P2-C2</strain>
    </source>
</reference>
<organism evidence="2 3">
    <name type="scientific">Virgibacillus indicus</name>
    <dbReference type="NCBI Taxonomy" id="2024554"/>
    <lineage>
        <taxon>Bacteria</taxon>
        <taxon>Bacillati</taxon>
        <taxon>Bacillota</taxon>
        <taxon>Bacilli</taxon>
        <taxon>Bacillales</taxon>
        <taxon>Bacillaceae</taxon>
        <taxon>Virgibacillus</taxon>
    </lineage>
</organism>
<gene>
    <name evidence="2" type="ORF">CIL03_14215</name>
</gene>
<keyword evidence="1" id="KW-0812">Transmembrane</keyword>
<protein>
    <submittedName>
        <fullName evidence="2">Dehydrogenase</fullName>
    </submittedName>
</protein>
<evidence type="ECO:0000313" key="3">
    <source>
        <dbReference type="Proteomes" id="UP000216498"/>
    </source>
</evidence>
<dbReference type="AlphaFoldDB" id="A0A265N963"/>
<sequence>MMSDKEKNQVEDRTRRTFLRNSGFALGGIVIGGTVGSLLGTTDTKNESNVNTESGAPVANPNVALMFFYPEEYETTMAAAERIFPKNDLGPGAMELNAGIYIDHQLASQWGVNARDYTDGPFYKPEPTQGEQIKVLRKDLFRLGLKGLDNYSNENYQTNFADLEAAEQDEVLTAFEKGEGPSLSGVSTSDFFKLLRQLTIEGIYADPLYGGNKEMLGWQMRKYPGTYMSYVKEIKSDEFVELDQQSLHSHMGHS</sequence>
<dbReference type="Pfam" id="PF13618">
    <property type="entry name" value="Gluconate_2-dh3"/>
    <property type="match status" value="1"/>
</dbReference>
<dbReference type="OrthoDB" id="8400810at2"/>
<dbReference type="Proteomes" id="UP000216498">
    <property type="component" value="Unassembled WGS sequence"/>
</dbReference>
<keyword evidence="1" id="KW-1133">Transmembrane helix</keyword>
<dbReference type="InterPro" id="IPR027056">
    <property type="entry name" value="Gluconate_2DH_su3"/>
</dbReference>